<dbReference type="Pfam" id="PF14737">
    <property type="entry name" value="DUF4470"/>
    <property type="match status" value="1"/>
</dbReference>
<accession>A0A7S2E2B1</accession>
<proteinExistence type="inferred from homology"/>
<evidence type="ECO:0000256" key="3">
    <source>
        <dbReference type="ARBA" id="ARBA00022490"/>
    </source>
</evidence>
<dbReference type="SMART" id="SM00993">
    <property type="entry name" value="YL1_C"/>
    <property type="match status" value="1"/>
</dbReference>
<dbReference type="AlphaFoldDB" id="A0A7S2E2B1"/>
<organism evidence="7">
    <name type="scientific">Haptolina brevifila</name>
    <dbReference type="NCBI Taxonomy" id="156173"/>
    <lineage>
        <taxon>Eukaryota</taxon>
        <taxon>Haptista</taxon>
        <taxon>Haptophyta</taxon>
        <taxon>Prymnesiophyceae</taxon>
        <taxon>Prymnesiales</taxon>
        <taxon>Prymnesiaceae</taxon>
        <taxon>Haptolina</taxon>
    </lineage>
</organism>
<gene>
    <name evidence="7" type="ORF">CBRE1094_LOCUS22596</name>
</gene>
<sequence length="722" mass="77805">MTQAGAGAIRFWGFSEPLDLFAESPPPPPPAPAVDGEPQAAPPLLRALMVAPGDVRHVLRSMAAEARRAHEEHRAPRAAEYAIYEREPEVLARHMLIISIALDFALPRRERAELLLEVWGNLQLREKTAAYVASRGVELKNMLANEEGPLAALIDTSALKSRDRDALEAVFRSWGEDVEFDIVRLHDERLRAFYKERYDVRKNVLDWDYTMELLPIASIVHKIHFREFRMEGLAFEVRDSSYSAPNRTLAAMVSGREKGSSVMRRGFWGDIANGPWAATHGVRCEETRLTNKKSDRHIKSSCDIAYFNVLSWLSEIETGVPFTLKEEDIADFEYAGSVAAGGLAKGFLSGKGKGKPLEALVEEVEDAIVEVVDEEAAAAEAAAAKRAEESKAKKTTATKMSALAPWKLKLLGGDWVDVQRKPRHQKAFNVVTIGTHVAFVMGSERLNGLLQPRASVLLETGKFLVEIRKDNRKQYAAKLVLVAKRLGWTLRDLEEESIDGVEQGDIAFAYDAETADALSAAARKPSSTAETQEADASAPLRELTMSAEAGQQDADGSAAAPEAAARTTAEDIGCLQITGGGKAEDVVTPGAESAGPTPPPLTNVAVNAGSKAQVDASGGKVCAITGQPAKYRDPISGLPYADLAAFRELRKLYPDPKKVAEEEAAAAKGAEKAAVSEGGGEGDGGGGEGGEREGGSDEARLPPAERPIVISAGFSRRVNKIA</sequence>
<evidence type="ECO:0000256" key="2">
    <source>
        <dbReference type="ARBA" id="ARBA00010449"/>
    </source>
</evidence>
<dbReference type="Pfam" id="PF14740">
    <property type="entry name" value="DUF4471"/>
    <property type="match status" value="2"/>
</dbReference>
<dbReference type="InterPro" id="IPR039304">
    <property type="entry name" value="DNAAF3"/>
</dbReference>
<dbReference type="EMBL" id="HBGU01041472">
    <property type="protein sequence ID" value="CAD9471061.1"/>
    <property type="molecule type" value="Transcribed_RNA"/>
</dbReference>
<dbReference type="GO" id="GO:0070286">
    <property type="term" value="P:axonemal dynein complex assembly"/>
    <property type="evidence" value="ECO:0007669"/>
    <property type="project" value="InterPro"/>
</dbReference>
<dbReference type="Pfam" id="PF08265">
    <property type="entry name" value="YL1_C"/>
    <property type="match status" value="1"/>
</dbReference>
<feature type="domain" description="Vps72/YL1 C-terminal" evidence="6">
    <location>
        <begin position="620"/>
        <end position="649"/>
    </location>
</feature>
<feature type="compositionally biased region" description="Basic and acidic residues" evidence="5">
    <location>
        <begin position="689"/>
        <end position="700"/>
    </location>
</feature>
<feature type="region of interest" description="Disordered" evidence="5">
    <location>
        <begin position="665"/>
        <end position="708"/>
    </location>
</feature>
<dbReference type="GO" id="GO:0005737">
    <property type="term" value="C:cytoplasm"/>
    <property type="evidence" value="ECO:0007669"/>
    <property type="project" value="UniProtKB-SubCell"/>
</dbReference>
<dbReference type="InterPro" id="IPR027974">
    <property type="entry name" value="DUF4470"/>
</dbReference>
<name>A0A7S2E2B1_9EUKA</name>
<evidence type="ECO:0000256" key="4">
    <source>
        <dbReference type="ARBA" id="ARBA00022794"/>
    </source>
</evidence>
<comment type="similarity">
    <text evidence="2">Belongs to the DNAAF3 family.</text>
</comment>
<dbReference type="PANTHER" id="PTHR22118">
    <property type="entry name" value="DYNEIN ASSEMBLY FACTOR 3, AXONEMAL"/>
    <property type="match status" value="1"/>
</dbReference>
<dbReference type="GO" id="GO:0044458">
    <property type="term" value="P:motile cilium assembly"/>
    <property type="evidence" value="ECO:0007669"/>
    <property type="project" value="TreeGrafter"/>
</dbReference>
<dbReference type="InterPro" id="IPR028235">
    <property type="entry name" value="DNAAF3_C"/>
</dbReference>
<dbReference type="InterPro" id="IPR013272">
    <property type="entry name" value="Vps72/YL1_C"/>
</dbReference>
<keyword evidence="3" id="KW-0963">Cytoplasm</keyword>
<evidence type="ECO:0000313" key="7">
    <source>
        <dbReference type="EMBL" id="CAD9471061.1"/>
    </source>
</evidence>
<dbReference type="PANTHER" id="PTHR22118:SF14">
    <property type="entry name" value="DYNEIN AXONEMAL ASSEMBLY FACTOR 3"/>
    <property type="match status" value="1"/>
</dbReference>
<evidence type="ECO:0000256" key="5">
    <source>
        <dbReference type="SAM" id="MobiDB-lite"/>
    </source>
</evidence>
<feature type="compositionally biased region" description="Low complexity" evidence="5">
    <location>
        <begin position="666"/>
        <end position="676"/>
    </location>
</feature>
<evidence type="ECO:0000259" key="6">
    <source>
        <dbReference type="SMART" id="SM00993"/>
    </source>
</evidence>
<keyword evidence="4" id="KW-0970">Cilium biogenesis/degradation</keyword>
<protein>
    <recommendedName>
        <fullName evidence="6">Vps72/YL1 C-terminal domain-containing protein</fullName>
    </recommendedName>
</protein>
<feature type="compositionally biased region" description="Gly residues" evidence="5">
    <location>
        <begin position="677"/>
        <end position="688"/>
    </location>
</feature>
<comment type="subcellular location">
    <subcellularLocation>
        <location evidence="1">Cytoplasm</location>
    </subcellularLocation>
</comment>
<evidence type="ECO:0000256" key="1">
    <source>
        <dbReference type="ARBA" id="ARBA00004496"/>
    </source>
</evidence>
<reference evidence="7" key="1">
    <citation type="submission" date="2021-01" db="EMBL/GenBank/DDBJ databases">
        <authorList>
            <person name="Corre E."/>
            <person name="Pelletier E."/>
            <person name="Niang G."/>
            <person name="Scheremetjew M."/>
            <person name="Finn R."/>
            <person name="Kale V."/>
            <person name="Holt S."/>
            <person name="Cochrane G."/>
            <person name="Meng A."/>
            <person name="Brown T."/>
            <person name="Cohen L."/>
        </authorList>
    </citation>
    <scope>NUCLEOTIDE SEQUENCE</scope>
    <source>
        <strain evidence="7">UTEX LB 985</strain>
    </source>
</reference>